<evidence type="ECO:0000259" key="1">
    <source>
        <dbReference type="PROSITE" id="PS50883"/>
    </source>
</evidence>
<protein>
    <submittedName>
        <fullName evidence="3">GGDEF domain-containing protein</fullName>
    </submittedName>
</protein>
<comment type="caution">
    <text evidence="3">The sequence shown here is derived from an EMBL/GenBank/DDBJ whole genome shotgun (WGS) entry which is preliminary data.</text>
</comment>
<dbReference type="Pfam" id="PF00563">
    <property type="entry name" value="EAL"/>
    <property type="match status" value="1"/>
</dbReference>
<dbReference type="SMART" id="SM00267">
    <property type="entry name" value="GGDEF"/>
    <property type="match status" value="1"/>
</dbReference>
<dbReference type="PANTHER" id="PTHR33121">
    <property type="entry name" value="CYCLIC DI-GMP PHOSPHODIESTERASE PDEF"/>
    <property type="match status" value="1"/>
</dbReference>
<dbReference type="CDD" id="cd01949">
    <property type="entry name" value="GGDEF"/>
    <property type="match status" value="1"/>
</dbReference>
<dbReference type="Gene3D" id="3.20.20.450">
    <property type="entry name" value="EAL domain"/>
    <property type="match status" value="1"/>
</dbReference>
<evidence type="ECO:0000313" key="3">
    <source>
        <dbReference type="EMBL" id="MDH4572095.1"/>
    </source>
</evidence>
<dbReference type="InterPro" id="IPR035919">
    <property type="entry name" value="EAL_sf"/>
</dbReference>
<sequence length="593" mass="65932">MAFMNPPSASLGNPCLDEIVARRDLSVHFQPIVSVTTGHILAYEALSRGPRDSPYANPIPMFRAARERGLLAALERGCRERAIESWVNTGLGELLFLNASPEVLIDPEDLGGQTLALLHQHGLSPERIVLEITEQSPGIDSDLVAEAARHYQSMGFSIALDDLGDGYAGLRLWSQLNPDYVKLDRHFVSRLDENPVKRRFVRSIIDIAHSMDSRVIAEGVEREGELDTLLELGADYCQGWLFARPDAAPHRVREPLEARLASLAAHHRPATGATEIRRLSVPLPALDAGLCVAEASERFSRLPHANALAVVDGRSRPIGILGRQQLMALLGKRFGFDLHGRQPVTRVMRTQALCVEAHEPLERVSRKVTGREEASRDEDFIITDGGRYLGMGHVINLLQLFTEQQVQMARQANPLTQLPGNRPIRLALEHYQRQARGFVACYLDLDNFKPFNDRFGYALGDRVILALANLVRSELGREDFLGHLGGDDFILLLNDGKDLHRRLAGIQRRFSVESHALVPADARAEDGFHAKDRYDQWRFFPLVRLSIIALRLGAEARVDSFGDLWSHFKPAAKRAANGRVVVALDHRSAAAGE</sequence>
<accession>A0ABT6I351</accession>
<dbReference type="InterPro" id="IPR043128">
    <property type="entry name" value="Rev_trsase/Diguanyl_cyclase"/>
</dbReference>
<dbReference type="PROSITE" id="PS50883">
    <property type="entry name" value="EAL"/>
    <property type="match status" value="1"/>
</dbReference>
<dbReference type="InterPro" id="IPR001633">
    <property type="entry name" value="EAL_dom"/>
</dbReference>
<dbReference type="InterPro" id="IPR046342">
    <property type="entry name" value="CBS_dom_sf"/>
</dbReference>
<evidence type="ECO:0000313" key="4">
    <source>
        <dbReference type="Proteomes" id="UP001162135"/>
    </source>
</evidence>
<gene>
    <name evidence="3" type="ORF">CUR86_06235</name>
</gene>
<dbReference type="EMBL" id="PGFS01000001">
    <property type="protein sequence ID" value="MDH4572095.1"/>
    <property type="molecule type" value="Genomic_DNA"/>
</dbReference>
<name>A0ABT6I351_9GAMM</name>
<dbReference type="RefSeq" id="WP_110716026.1">
    <property type="nucleotide sequence ID" value="NZ_PGFS01000001.1"/>
</dbReference>
<dbReference type="SUPFAM" id="SSF141868">
    <property type="entry name" value="EAL domain-like"/>
    <property type="match status" value="1"/>
</dbReference>
<dbReference type="CDD" id="cd01948">
    <property type="entry name" value="EAL"/>
    <property type="match status" value="1"/>
</dbReference>
<dbReference type="InterPro" id="IPR029787">
    <property type="entry name" value="Nucleotide_cyclase"/>
</dbReference>
<dbReference type="Gene3D" id="3.30.70.270">
    <property type="match status" value="1"/>
</dbReference>
<reference evidence="3" key="1">
    <citation type="journal article" date="2015" name="Antonie Van Leeuwenhoek">
        <title>Comparative 16S rRNA signatures and multilocus sequence analysis for the genus Salinicola and description of Salinicola acroporae sp. nov., isolated from coral Acropora digitifera.</title>
        <authorList>
            <person name="Lepcha R.T."/>
            <person name="Poddar A."/>
            <person name="Schumann P."/>
            <person name="Das S.K."/>
        </authorList>
    </citation>
    <scope>NUCLEOTIDE SEQUENCE</scope>
    <source>
        <strain evidence="3">S4-41</strain>
    </source>
</reference>
<dbReference type="Proteomes" id="UP001162135">
    <property type="component" value="Unassembled WGS sequence"/>
</dbReference>
<feature type="domain" description="EAL" evidence="1">
    <location>
        <begin position="9"/>
        <end position="259"/>
    </location>
</feature>
<dbReference type="NCBIfam" id="TIGR00254">
    <property type="entry name" value="GGDEF"/>
    <property type="match status" value="1"/>
</dbReference>
<dbReference type="InterPro" id="IPR050706">
    <property type="entry name" value="Cyclic-di-GMP_PDE-like"/>
</dbReference>
<feature type="domain" description="GGDEF" evidence="2">
    <location>
        <begin position="436"/>
        <end position="587"/>
    </location>
</feature>
<dbReference type="SUPFAM" id="SSF55073">
    <property type="entry name" value="Nucleotide cyclase"/>
    <property type="match status" value="1"/>
</dbReference>
<dbReference type="PANTHER" id="PTHR33121:SF76">
    <property type="entry name" value="SIGNALING PROTEIN"/>
    <property type="match status" value="1"/>
</dbReference>
<reference evidence="3" key="2">
    <citation type="submission" date="2017-11" db="EMBL/GenBank/DDBJ databases">
        <authorList>
            <person name="Das S.K."/>
        </authorList>
    </citation>
    <scope>NUCLEOTIDE SEQUENCE</scope>
    <source>
        <strain evidence="3">S4-41</strain>
    </source>
</reference>
<dbReference type="PROSITE" id="PS50887">
    <property type="entry name" value="GGDEF"/>
    <property type="match status" value="1"/>
</dbReference>
<evidence type="ECO:0000259" key="2">
    <source>
        <dbReference type="PROSITE" id="PS50887"/>
    </source>
</evidence>
<dbReference type="InterPro" id="IPR000160">
    <property type="entry name" value="GGDEF_dom"/>
</dbReference>
<proteinExistence type="predicted"/>
<organism evidence="3 4">
    <name type="scientific">Salinicola acroporae</name>
    <dbReference type="NCBI Taxonomy" id="1541440"/>
    <lineage>
        <taxon>Bacteria</taxon>
        <taxon>Pseudomonadati</taxon>
        <taxon>Pseudomonadota</taxon>
        <taxon>Gammaproteobacteria</taxon>
        <taxon>Oceanospirillales</taxon>
        <taxon>Halomonadaceae</taxon>
        <taxon>Salinicola</taxon>
    </lineage>
</organism>
<dbReference type="SUPFAM" id="SSF54631">
    <property type="entry name" value="CBS-domain pair"/>
    <property type="match status" value="1"/>
</dbReference>
<keyword evidence="4" id="KW-1185">Reference proteome</keyword>
<dbReference type="SMART" id="SM00052">
    <property type="entry name" value="EAL"/>
    <property type="match status" value="1"/>
</dbReference>
<dbReference type="Pfam" id="PF00990">
    <property type="entry name" value="GGDEF"/>
    <property type="match status" value="1"/>
</dbReference>